<dbReference type="AlphaFoldDB" id="A0AAE8SDE8"/>
<dbReference type="EMBL" id="ONZP01000039">
    <property type="protein sequence ID" value="SPJ71416.1"/>
    <property type="molecule type" value="Genomic_DNA"/>
</dbReference>
<gene>
    <name evidence="1" type="ORF">FTOL_01144</name>
</gene>
<dbReference type="InterPro" id="IPR022085">
    <property type="entry name" value="OpdG"/>
</dbReference>
<comment type="caution">
    <text evidence="1">The sequence shown here is derived from an EMBL/GenBank/DDBJ whole genome shotgun (WGS) entry which is preliminary data.</text>
</comment>
<dbReference type="Pfam" id="PF12311">
    <property type="entry name" value="DUF3632"/>
    <property type="match status" value="1"/>
</dbReference>
<sequence>MAQKFFDDDQVRIFMTYRMTDEQINALKTCIEGYLRIEETVEILKRFPSTASSSVELQQRLCGLWTLLNDTAVGIPTAQPTIISILQHIQTLPREELPQDEDQEHFDFDDGYYWRELSWWPSDAADKQNYYFASYKLEKHGLEEHMKRRENCISANAYTARLAATGDETLSTQGAALDRAASVAMTDLQKKDDALDSGCVEAAAQLFMFAAREMFCLMQGDPDGKDVHSKRAHSGQCLIRRKEDHTPGGVWVFFMDRWNEISEMGELPLETREAARRALEAMEHVNVEGN</sequence>
<proteinExistence type="predicted"/>
<dbReference type="InterPro" id="IPR053204">
    <property type="entry name" value="Oxopyrrolidines_Biosynth-assoc"/>
</dbReference>
<evidence type="ECO:0000313" key="2">
    <source>
        <dbReference type="Proteomes" id="UP001187734"/>
    </source>
</evidence>
<reference evidence="1" key="1">
    <citation type="submission" date="2018-03" db="EMBL/GenBank/DDBJ databases">
        <authorList>
            <person name="Guldener U."/>
        </authorList>
    </citation>
    <scope>NUCLEOTIDE SEQUENCE</scope>
</reference>
<dbReference type="PANTHER" id="PTHR38797">
    <property type="entry name" value="NUCLEAR PORE COMPLEX PROTEIN NUP85-RELATED"/>
    <property type="match status" value="1"/>
</dbReference>
<evidence type="ECO:0000313" key="1">
    <source>
        <dbReference type="EMBL" id="SPJ71416.1"/>
    </source>
</evidence>
<dbReference type="PANTHER" id="PTHR38797:SF4">
    <property type="entry name" value="NUCLEAR PORE COMPLEX PROTEIN NUP85"/>
    <property type="match status" value="1"/>
</dbReference>
<protein>
    <submittedName>
        <fullName evidence="1">Uncharacterized protein</fullName>
    </submittedName>
</protein>
<name>A0AAE8SDE8_9HYPO</name>
<keyword evidence="2" id="KW-1185">Reference proteome</keyword>
<dbReference type="Proteomes" id="UP001187734">
    <property type="component" value="Unassembled WGS sequence"/>
</dbReference>
<organism evidence="1 2">
    <name type="scientific">Fusarium torulosum</name>
    <dbReference type="NCBI Taxonomy" id="33205"/>
    <lineage>
        <taxon>Eukaryota</taxon>
        <taxon>Fungi</taxon>
        <taxon>Dikarya</taxon>
        <taxon>Ascomycota</taxon>
        <taxon>Pezizomycotina</taxon>
        <taxon>Sordariomycetes</taxon>
        <taxon>Hypocreomycetidae</taxon>
        <taxon>Hypocreales</taxon>
        <taxon>Nectriaceae</taxon>
        <taxon>Fusarium</taxon>
    </lineage>
</organism>
<accession>A0AAE8SDE8</accession>